<organism evidence="9 10">
    <name type="scientific">Hyphobacterium vulgare</name>
    <dbReference type="NCBI Taxonomy" id="1736751"/>
    <lineage>
        <taxon>Bacteria</taxon>
        <taxon>Pseudomonadati</taxon>
        <taxon>Pseudomonadota</taxon>
        <taxon>Alphaproteobacteria</taxon>
        <taxon>Maricaulales</taxon>
        <taxon>Maricaulaceae</taxon>
        <taxon>Hyphobacterium</taxon>
    </lineage>
</organism>
<dbReference type="PANTHER" id="PTHR35007">
    <property type="entry name" value="INTEGRAL MEMBRANE PROTEIN-RELATED"/>
    <property type="match status" value="1"/>
</dbReference>
<evidence type="ECO:0000256" key="4">
    <source>
        <dbReference type="ARBA" id="ARBA00022989"/>
    </source>
</evidence>
<sequence>MGPDPVLIAAAIAAFIAVGGVGWVATGAMGDNRAARQRKAIAIGGAAGRGGARRATVVDQTQQRRKQVQDSLKELEKRQKDQRKKTLSLKAKIEQAGMSFSPTTFWIASLVVGVIGVGVSLYFGQSLLVSLASGVGTGLGMPRWFLGMRCKGRQKKFTAEFANSLDIIVRGVKSGLPLNECLKIIARESPDPIGPEFARLVEAQSMGVSIEDGMKKMVERMPLPELNFFATVLLIQQKSGGNLAEALSNLSAVLRARKMMREKIGALSSEAKASSMIIGALPPGVLGIVYFTTPSYMNAMFVEPKGQLMLLGGAIWMGLGILMMRGMINFKH</sequence>
<proteinExistence type="predicted"/>
<dbReference type="InterPro" id="IPR042094">
    <property type="entry name" value="T2SS_GspF_sf"/>
</dbReference>
<dbReference type="Proteomes" id="UP001595379">
    <property type="component" value="Unassembled WGS sequence"/>
</dbReference>
<feature type="transmembrane region" description="Helical" evidence="7">
    <location>
        <begin position="105"/>
        <end position="123"/>
    </location>
</feature>
<reference evidence="10" key="1">
    <citation type="journal article" date="2019" name="Int. J. Syst. Evol. Microbiol.">
        <title>The Global Catalogue of Microorganisms (GCM) 10K type strain sequencing project: providing services to taxonomists for standard genome sequencing and annotation.</title>
        <authorList>
            <consortium name="The Broad Institute Genomics Platform"/>
            <consortium name="The Broad Institute Genome Sequencing Center for Infectious Disease"/>
            <person name="Wu L."/>
            <person name="Ma J."/>
        </authorList>
    </citation>
    <scope>NUCLEOTIDE SEQUENCE [LARGE SCALE GENOMIC DNA]</scope>
    <source>
        <strain evidence="10">KCTC 52487</strain>
    </source>
</reference>
<feature type="transmembrane region" description="Helical" evidence="7">
    <location>
        <begin position="308"/>
        <end position="328"/>
    </location>
</feature>
<evidence type="ECO:0000256" key="6">
    <source>
        <dbReference type="SAM" id="MobiDB-lite"/>
    </source>
</evidence>
<feature type="region of interest" description="Disordered" evidence="6">
    <location>
        <begin position="54"/>
        <end position="79"/>
    </location>
</feature>
<feature type="transmembrane region" description="Helical" evidence="7">
    <location>
        <begin position="273"/>
        <end position="293"/>
    </location>
</feature>
<comment type="subcellular location">
    <subcellularLocation>
        <location evidence="1">Cell membrane</location>
        <topology evidence="1">Multi-pass membrane protein</topology>
    </subcellularLocation>
</comment>
<evidence type="ECO:0000259" key="8">
    <source>
        <dbReference type="Pfam" id="PF00482"/>
    </source>
</evidence>
<accession>A0ABV6ZV31</accession>
<feature type="transmembrane region" description="Helical" evidence="7">
    <location>
        <begin position="129"/>
        <end position="146"/>
    </location>
</feature>
<keyword evidence="2" id="KW-1003">Cell membrane</keyword>
<evidence type="ECO:0000256" key="7">
    <source>
        <dbReference type="SAM" id="Phobius"/>
    </source>
</evidence>
<dbReference type="Gene3D" id="1.20.81.30">
    <property type="entry name" value="Type II secretion system (T2SS), domain F"/>
    <property type="match status" value="1"/>
</dbReference>
<name>A0ABV6ZV31_9PROT</name>
<protein>
    <submittedName>
        <fullName evidence="9">Type II secretion system F family protein</fullName>
    </submittedName>
</protein>
<gene>
    <name evidence="9" type="ORF">ACFOOR_04255</name>
</gene>
<feature type="compositionally biased region" description="Basic and acidic residues" evidence="6">
    <location>
        <begin position="67"/>
        <end position="79"/>
    </location>
</feature>
<evidence type="ECO:0000313" key="10">
    <source>
        <dbReference type="Proteomes" id="UP001595379"/>
    </source>
</evidence>
<dbReference type="PANTHER" id="PTHR35007:SF1">
    <property type="entry name" value="PILUS ASSEMBLY PROTEIN"/>
    <property type="match status" value="1"/>
</dbReference>
<feature type="domain" description="Type II secretion system protein GspF" evidence="8">
    <location>
        <begin position="167"/>
        <end position="290"/>
    </location>
</feature>
<feature type="transmembrane region" description="Helical" evidence="7">
    <location>
        <begin position="6"/>
        <end position="29"/>
    </location>
</feature>
<evidence type="ECO:0000256" key="1">
    <source>
        <dbReference type="ARBA" id="ARBA00004651"/>
    </source>
</evidence>
<dbReference type="Pfam" id="PF00482">
    <property type="entry name" value="T2SSF"/>
    <property type="match status" value="1"/>
</dbReference>
<evidence type="ECO:0000313" key="9">
    <source>
        <dbReference type="EMBL" id="MFC2925311.1"/>
    </source>
</evidence>
<comment type="caution">
    <text evidence="9">The sequence shown here is derived from an EMBL/GenBank/DDBJ whole genome shotgun (WGS) entry which is preliminary data.</text>
</comment>
<evidence type="ECO:0000256" key="5">
    <source>
        <dbReference type="ARBA" id="ARBA00023136"/>
    </source>
</evidence>
<dbReference type="InterPro" id="IPR018076">
    <property type="entry name" value="T2SS_GspF_dom"/>
</dbReference>
<evidence type="ECO:0000256" key="3">
    <source>
        <dbReference type="ARBA" id="ARBA00022692"/>
    </source>
</evidence>
<keyword evidence="5 7" id="KW-0472">Membrane</keyword>
<evidence type="ECO:0000256" key="2">
    <source>
        <dbReference type="ARBA" id="ARBA00022475"/>
    </source>
</evidence>
<keyword evidence="3 7" id="KW-0812">Transmembrane</keyword>
<dbReference type="RefSeq" id="WP_343165061.1">
    <property type="nucleotide sequence ID" value="NZ_JBHRSV010000002.1"/>
</dbReference>
<keyword evidence="4 7" id="KW-1133">Transmembrane helix</keyword>
<dbReference type="EMBL" id="JBHRSV010000002">
    <property type="protein sequence ID" value="MFC2925311.1"/>
    <property type="molecule type" value="Genomic_DNA"/>
</dbReference>
<keyword evidence="10" id="KW-1185">Reference proteome</keyword>